<dbReference type="OrthoDB" id="2409162at2759"/>
<proteinExistence type="predicted"/>
<dbReference type="EMBL" id="QKWP01001315">
    <property type="protein sequence ID" value="RIB09882.1"/>
    <property type="molecule type" value="Genomic_DNA"/>
</dbReference>
<dbReference type="AlphaFoldDB" id="A0A397UHW2"/>
<dbReference type="SMART" id="SM00614">
    <property type="entry name" value="ZnF_BED"/>
    <property type="match status" value="1"/>
</dbReference>
<sequence length="120" mass="13573">MEENSLPSPLVQLFDEPFTGQPNSQILEGANDVNENETSERLGRIDGSRKQSWVWKYFESNKATEEKSNHITYGTCIILNELGEKCNARFIVAGGSTLSLISHLWSSHSIRQDRNESDNE</sequence>
<feature type="region of interest" description="Disordered" evidence="1">
    <location>
        <begin position="1"/>
        <end position="43"/>
    </location>
</feature>
<evidence type="ECO:0000256" key="1">
    <source>
        <dbReference type="SAM" id="MobiDB-lite"/>
    </source>
</evidence>
<dbReference type="Proteomes" id="UP000266673">
    <property type="component" value="Unassembled WGS sequence"/>
</dbReference>
<protein>
    <submittedName>
        <fullName evidence="2">Uncharacterized protein</fullName>
    </submittedName>
</protein>
<keyword evidence="3" id="KW-1185">Reference proteome</keyword>
<name>A0A397UHW2_9GLOM</name>
<gene>
    <name evidence="2" type="ORF">C2G38_2043947</name>
</gene>
<reference evidence="2 3" key="1">
    <citation type="submission" date="2018-06" db="EMBL/GenBank/DDBJ databases">
        <title>Comparative genomics reveals the genomic features of Rhizophagus irregularis, R. cerebriforme, R. diaphanum and Gigaspora rosea, and their symbiotic lifestyle signature.</title>
        <authorList>
            <person name="Morin E."/>
            <person name="San Clemente H."/>
            <person name="Chen E.C.H."/>
            <person name="De La Providencia I."/>
            <person name="Hainaut M."/>
            <person name="Kuo A."/>
            <person name="Kohler A."/>
            <person name="Murat C."/>
            <person name="Tang N."/>
            <person name="Roy S."/>
            <person name="Loubradou J."/>
            <person name="Henrissat B."/>
            <person name="Grigoriev I.V."/>
            <person name="Corradi N."/>
            <person name="Roux C."/>
            <person name="Martin F.M."/>
        </authorList>
    </citation>
    <scope>NUCLEOTIDE SEQUENCE [LARGE SCALE GENOMIC DNA]</scope>
    <source>
        <strain evidence="2 3">DAOM 194757</strain>
    </source>
</reference>
<accession>A0A397UHW2</accession>
<comment type="caution">
    <text evidence="2">The sequence shown here is derived from an EMBL/GenBank/DDBJ whole genome shotgun (WGS) entry which is preliminary data.</text>
</comment>
<evidence type="ECO:0000313" key="2">
    <source>
        <dbReference type="EMBL" id="RIB09882.1"/>
    </source>
</evidence>
<organism evidence="2 3">
    <name type="scientific">Gigaspora rosea</name>
    <dbReference type="NCBI Taxonomy" id="44941"/>
    <lineage>
        <taxon>Eukaryota</taxon>
        <taxon>Fungi</taxon>
        <taxon>Fungi incertae sedis</taxon>
        <taxon>Mucoromycota</taxon>
        <taxon>Glomeromycotina</taxon>
        <taxon>Glomeromycetes</taxon>
        <taxon>Diversisporales</taxon>
        <taxon>Gigasporaceae</taxon>
        <taxon>Gigaspora</taxon>
    </lineage>
</organism>
<evidence type="ECO:0000313" key="3">
    <source>
        <dbReference type="Proteomes" id="UP000266673"/>
    </source>
</evidence>